<dbReference type="InterPro" id="IPR011045">
    <property type="entry name" value="N2O_reductase_N"/>
</dbReference>
<evidence type="ECO:0000313" key="1">
    <source>
        <dbReference type="EMBL" id="MCY8510818.1"/>
    </source>
</evidence>
<dbReference type="EMBL" id="JALAQA010000008">
    <property type="protein sequence ID" value="MCY8510818.1"/>
    <property type="molecule type" value="Genomic_DNA"/>
</dbReference>
<dbReference type="PANTHER" id="PTHR47197:SF3">
    <property type="entry name" value="DIHYDRO-HEME D1 DEHYDROGENASE"/>
    <property type="match status" value="1"/>
</dbReference>
<gene>
    <name evidence="1" type="ORF">MOD07_14870</name>
</gene>
<name>A0AAP3G0U2_BACMO</name>
<organism evidence="1 2">
    <name type="scientific">Bacillus mojavensis</name>
    <dbReference type="NCBI Taxonomy" id="72360"/>
    <lineage>
        <taxon>Bacteria</taxon>
        <taxon>Bacillati</taxon>
        <taxon>Bacillota</taxon>
        <taxon>Bacilli</taxon>
        <taxon>Bacillales</taxon>
        <taxon>Bacillaceae</taxon>
        <taxon>Bacillus</taxon>
    </lineage>
</organism>
<evidence type="ECO:0000313" key="2">
    <source>
        <dbReference type="Proteomes" id="UP001075387"/>
    </source>
</evidence>
<proteinExistence type="predicted"/>
<dbReference type="Gene3D" id="2.130.10.10">
    <property type="entry name" value="YVTN repeat-like/Quinoprotein amine dehydrogenase"/>
    <property type="match status" value="3"/>
</dbReference>
<dbReference type="PANTHER" id="PTHR47197">
    <property type="entry name" value="PROTEIN NIRF"/>
    <property type="match status" value="1"/>
</dbReference>
<dbReference type="AlphaFoldDB" id="A0AAP3G0U2"/>
<dbReference type="SUPFAM" id="SSF50974">
    <property type="entry name" value="Nitrous oxide reductase, N-terminal domain"/>
    <property type="match status" value="1"/>
</dbReference>
<dbReference type="InterPro" id="IPR051200">
    <property type="entry name" value="Host-pathogen_enzymatic-act"/>
</dbReference>
<protein>
    <submittedName>
        <fullName evidence="1">YncE family protein</fullName>
    </submittedName>
</protein>
<dbReference type="Proteomes" id="UP001075387">
    <property type="component" value="Unassembled WGS sequence"/>
</dbReference>
<reference evidence="1" key="1">
    <citation type="submission" date="2022-02" db="EMBL/GenBank/DDBJ databases">
        <title>Crop Bioprotection Bacillus Genome Sequencing.</title>
        <authorList>
            <person name="Dunlap C."/>
        </authorList>
    </citation>
    <scope>NUCLEOTIDE SEQUENCE</scope>
    <source>
        <strain evidence="1">CK3O2B-54A</strain>
    </source>
</reference>
<dbReference type="RefSeq" id="WP_268446838.1">
    <property type="nucleotide sequence ID" value="NZ_JALANC010000007.1"/>
</dbReference>
<accession>A0AAP3G0U2</accession>
<sequence length="456" mass="49502">MKKDEFSLKGKAGINQEGCLCFCGEDSREAPFQVPIEVPLGFTVDPAEAVGNVTWNTDNLACISEPCLTEAGVVYGIRLQGTIELLVSVEPVRNEYGQGEAAISEVHTAEINQIVYYSGQAEDCPDLSQVKVENIVIVPPFYGNPLTVTGTIILVPEQEKRSYVFTANTGDSTVSVIDAELNTVVKTIPFSAVPTNLGVTFDKAYTYVLHGNTNLVSVIDNNTLTIINTITVGGGPRKIEFDPTDEFAYVMAAGSIYIINMAFQTVINVFPVPGASDFALDPNGQFVYIANTSGWSVDQYDVNTGQLVASIINTFEYPSLIQTPYAGNFAYVMNNELWPKNVTEISLSPLSRGGDFDRLFDTLRTIVFSADSTRAYFLETYSEPFLIDNLHVVDTATQSIIANVSFPNAFDLTVTPDNQYIYAAQPGDNTVTVYRTSDYTAVTVIPVGAGPSAIAM</sequence>
<comment type="caution">
    <text evidence="1">The sequence shown here is derived from an EMBL/GenBank/DDBJ whole genome shotgun (WGS) entry which is preliminary data.</text>
</comment>
<dbReference type="InterPro" id="IPR015943">
    <property type="entry name" value="WD40/YVTN_repeat-like_dom_sf"/>
</dbReference>